<feature type="binding site" evidence="4">
    <location>
        <position position="154"/>
    </location>
    <ligand>
        <name>a divalent metal cation</name>
        <dbReference type="ChEBI" id="CHEBI:60240"/>
        <label>2</label>
    </ligand>
</feature>
<dbReference type="EMBL" id="JAATLK010000001">
    <property type="protein sequence ID" value="NIZ46812.1"/>
    <property type="molecule type" value="Genomic_DNA"/>
</dbReference>
<dbReference type="PIRSF" id="PIRSF005902">
    <property type="entry name" value="DNase_TatD"/>
    <property type="match status" value="1"/>
</dbReference>
<keyword evidence="5" id="KW-0269">Exonuclease</keyword>
<keyword evidence="2 4" id="KW-0479">Metal-binding</keyword>
<comment type="similarity">
    <text evidence="1">Belongs to the metallo-dependent hydrolases superfamily. TatD-type hydrolase family.</text>
</comment>
<dbReference type="FunFam" id="3.20.20.140:FF:000005">
    <property type="entry name" value="TatD family hydrolase"/>
    <property type="match status" value="1"/>
</dbReference>
<feature type="binding site" evidence="4">
    <location>
        <position position="7"/>
    </location>
    <ligand>
        <name>a divalent metal cation</name>
        <dbReference type="ChEBI" id="CHEBI:60240"/>
        <label>1</label>
    </ligand>
</feature>
<dbReference type="Pfam" id="PF01026">
    <property type="entry name" value="TatD_DNase"/>
    <property type="match status" value="1"/>
</dbReference>
<dbReference type="SUPFAM" id="SSF51556">
    <property type="entry name" value="Metallo-dependent hydrolases"/>
    <property type="match status" value="1"/>
</dbReference>
<dbReference type="InterPro" id="IPR032466">
    <property type="entry name" value="Metal_Hydrolase"/>
</dbReference>
<dbReference type="CDD" id="cd01310">
    <property type="entry name" value="TatD_DNAse"/>
    <property type="match status" value="1"/>
</dbReference>
<dbReference type="AlphaFoldDB" id="A0A968GD08"/>
<dbReference type="RefSeq" id="WP_167703258.1">
    <property type="nucleotide sequence ID" value="NZ_CP118168.1"/>
</dbReference>
<comment type="caution">
    <text evidence="5">The sequence shown here is derived from an EMBL/GenBank/DDBJ whole genome shotgun (WGS) entry which is preliminary data.</text>
</comment>
<keyword evidence="6" id="KW-1185">Reference proteome</keyword>
<evidence type="ECO:0000256" key="4">
    <source>
        <dbReference type="PIRSR" id="PIRSR005902-1"/>
    </source>
</evidence>
<evidence type="ECO:0000256" key="2">
    <source>
        <dbReference type="ARBA" id="ARBA00022723"/>
    </source>
</evidence>
<keyword evidence="5" id="KW-0540">Nuclease</keyword>
<sequence length="261" mass="30003">MRFFDTHAHIGLIVEDTIERLIILKSAKHAKVDAIISICNNLVDFKKLYKELADSSNLFFAAGISPTEIEHKSKDWQEQLEEILTWNKVVAVGETGLDYMKKTGSRDQQIELFIKHLQLADRNNKPAIIHNRNANNDILDVLGSYMPKQGAVLHCFCEDPTFAQEAISRFDNLYISFAGNLTWRNSYNLHKSAIVLPLNRILVETESPFMKPTLYKDVRTKPEFIHTTVEYLAGLRNESVEYVAEILFENAERFFQISIPK</sequence>
<proteinExistence type="inferred from homology"/>
<dbReference type="GO" id="GO:0005829">
    <property type="term" value="C:cytosol"/>
    <property type="evidence" value="ECO:0007669"/>
    <property type="project" value="TreeGrafter"/>
</dbReference>
<dbReference type="InterPro" id="IPR001130">
    <property type="entry name" value="TatD-like"/>
</dbReference>
<feature type="binding site" evidence="4">
    <location>
        <position position="130"/>
    </location>
    <ligand>
        <name>a divalent metal cation</name>
        <dbReference type="ChEBI" id="CHEBI:60240"/>
        <label>2</label>
    </ligand>
</feature>
<dbReference type="Proteomes" id="UP000752013">
    <property type="component" value="Unassembled WGS sequence"/>
</dbReference>
<evidence type="ECO:0000256" key="3">
    <source>
        <dbReference type="ARBA" id="ARBA00022801"/>
    </source>
</evidence>
<accession>A0A968GD08</accession>
<dbReference type="GO" id="GO:0004527">
    <property type="term" value="F:exonuclease activity"/>
    <property type="evidence" value="ECO:0007669"/>
    <property type="project" value="UniProtKB-KW"/>
</dbReference>
<dbReference type="PANTHER" id="PTHR46124:SF2">
    <property type="entry name" value="D-AMINOACYL-TRNA DEACYLASE"/>
    <property type="match status" value="1"/>
</dbReference>
<name>A0A968GD08_9SPIO</name>
<evidence type="ECO:0000313" key="5">
    <source>
        <dbReference type="EMBL" id="NIZ46812.1"/>
    </source>
</evidence>
<dbReference type="Gene3D" id="3.20.20.140">
    <property type="entry name" value="Metal-dependent hydrolases"/>
    <property type="match status" value="1"/>
</dbReference>
<evidence type="ECO:0000256" key="1">
    <source>
        <dbReference type="ARBA" id="ARBA00009275"/>
    </source>
</evidence>
<gene>
    <name evidence="5" type="ORF">HCT46_02610</name>
</gene>
<feature type="binding site" evidence="4">
    <location>
        <position position="9"/>
    </location>
    <ligand>
        <name>a divalent metal cation</name>
        <dbReference type="ChEBI" id="CHEBI:60240"/>
        <label>1</label>
    </ligand>
</feature>
<reference evidence="5" key="1">
    <citation type="submission" date="2020-03" db="EMBL/GenBank/DDBJ databases">
        <title>Spirochaetal bacteria isolated from arthropods constitute a novel genus Entomospira genus novum within the order Spirochaetales.</title>
        <authorList>
            <person name="Grana-Miraglia L."/>
            <person name="Sikutova S."/>
            <person name="Fingerle V."/>
            <person name="Sing A."/>
            <person name="Castillo-Ramirez S."/>
            <person name="Margos G."/>
            <person name="Rudolf I."/>
        </authorList>
    </citation>
    <scope>NUCLEOTIDE SEQUENCE</scope>
    <source>
        <strain evidence="5">BR208</strain>
    </source>
</reference>
<evidence type="ECO:0000313" key="6">
    <source>
        <dbReference type="Proteomes" id="UP000752013"/>
    </source>
</evidence>
<dbReference type="GO" id="GO:0046872">
    <property type="term" value="F:metal ion binding"/>
    <property type="evidence" value="ECO:0007669"/>
    <property type="project" value="UniProtKB-KW"/>
</dbReference>
<organism evidence="5 6">
    <name type="scientific">Entomospira nematocerorum</name>
    <dbReference type="NCBI Taxonomy" id="2719987"/>
    <lineage>
        <taxon>Bacteria</taxon>
        <taxon>Pseudomonadati</taxon>
        <taxon>Spirochaetota</taxon>
        <taxon>Spirochaetia</taxon>
        <taxon>Spirochaetales</taxon>
        <taxon>Spirochaetaceae</taxon>
        <taxon>Entomospira</taxon>
    </lineage>
</organism>
<dbReference type="PANTHER" id="PTHR46124">
    <property type="entry name" value="D-AMINOACYL-TRNA DEACYLASE"/>
    <property type="match status" value="1"/>
</dbReference>
<dbReference type="InterPro" id="IPR015991">
    <property type="entry name" value="TatD/YcfH-like"/>
</dbReference>
<keyword evidence="3" id="KW-0378">Hydrolase</keyword>
<protein>
    <submittedName>
        <fullName evidence="5">YchF/TatD family DNA exonuclease</fullName>
    </submittedName>
</protein>
<dbReference type="GO" id="GO:0004536">
    <property type="term" value="F:DNA nuclease activity"/>
    <property type="evidence" value="ECO:0007669"/>
    <property type="project" value="InterPro"/>
</dbReference>
<feature type="binding site" evidence="4">
    <location>
        <position position="94"/>
    </location>
    <ligand>
        <name>a divalent metal cation</name>
        <dbReference type="ChEBI" id="CHEBI:60240"/>
        <label>1</label>
    </ligand>
</feature>
<dbReference type="NCBIfam" id="TIGR00010">
    <property type="entry name" value="YchF/TatD family DNA exonuclease"/>
    <property type="match status" value="1"/>
</dbReference>